<evidence type="ECO:0000259" key="4">
    <source>
        <dbReference type="Pfam" id="PF01757"/>
    </source>
</evidence>
<reference evidence="5 6" key="1">
    <citation type="submission" date="2019-03" db="EMBL/GenBank/DDBJ databases">
        <title>Genomic Encyclopedia of Type Strains, Phase IV (KMG-IV): sequencing the most valuable type-strain genomes for metagenomic binning, comparative biology and taxonomic classification.</title>
        <authorList>
            <person name="Goeker M."/>
        </authorList>
    </citation>
    <scope>NUCLEOTIDE SEQUENCE [LARGE SCALE GENOMIC DNA]</scope>
    <source>
        <strain evidence="5 6">DSM 46831</strain>
    </source>
</reference>
<evidence type="ECO:0000256" key="2">
    <source>
        <dbReference type="ARBA" id="ARBA00007400"/>
    </source>
</evidence>
<dbReference type="PANTHER" id="PTHR23028">
    <property type="entry name" value="ACETYLTRANSFERASE"/>
    <property type="match status" value="1"/>
</dbReference>
<dbReference type="AlphaFoldDB" id="A0A4R2RG43"/>
<accession>A0A4R2RG43</accession>
<feature type="transmembrane region" description="Helical" evidence="3">
    <location>
        <begin position="333"/>
        <end position="351"/>
    </location>
</feature>
<sequence>MKRHLVQLDSLRGLAALTVVFSHLLYVYPYVEPNTSQNADFFWLNIVKYSPLHIFFDGHGAVILFFVLSGFVLALPYYRESFKLQYIPYIIKRFFRIYVPYIITLAFAFLLAIPFVGDVVQGSSGFVKRQWGTEISMQDILDHVLFIGNSYDINQFNPVIWSLIHELRISIIFPFIMMIVLRVNWKYIICLAVFLSIMVDLARLDYTIHYTGIFMIGAILAKHYQTIVHWLKERNTLFKGFLLLLAVCFYSYSFLFYNTPSAHMYMMDDWFTAIGSVIFISISLASIRVTNVLKWAPIQYMGEISYSLYLVHLPIALFMVHLLANLIPTSPILLLSFVLALLFASLSYHFIEIPSIKMGAKIARKIKREKSSEFNRNKLANKNT</sequence>
<keyword evidence="3" id="KW-0472">Membrane</keyword>
<comment type="caution">
    <text evidence="5">The sequence shown here is derived from an EMBL/GenBank/DDBJ whole genome shotgun (WGS) entry which is preliminary data.</text>
</comment>
<proteinExistence type="inferred from homology"/>
<dbReference type="EMBL" id="SLXV01000065">
    <property type="protein sequence ID" value="TCP61047.1"/>
    <property type="molecule type" value="Genomic_DNA"/>
</dbReference>
<feature type="transmembrane region" description="Helical" evidence="3">
    <location>
        <begin position="308"/>
        <end position="327"/>
    </location>
</feature>
<dbReference type="Proteomes" id="UP000294746">
    <property type="component" value="Unassembled WGS sequence"/>
</dbReference>
<feature type="transmembrane region" description="Helical" evidence="3">
    <location>
        <begin position="159"/>
        <end position="180"/>
    </location>
</feature>
<dbReference type="OrthoDB" id="290051at2"/>
<feature type="domain" description="Acyltransferase 3" evidence="4">
    <location>
        <begin position="7"/>
        <end position="347"/>
    </location>
</feature>
<keyword evidence="6" id="KW-1185">Reference proteome</keyword>
<keyword evidence="3" id="KW-0812">Transmembrane</keyword>
<feature type="transmembrane region" description="Helical" evidence="3">
    <location>
        <begin position="12"/>
        <end position="31"/>
    </location>
</feature>
<name>A0A4R2RG43_9BACL</name>
<evidence type="ECO:0000256" key="1">
    <source>
        <dbReference type="ARBA" id="ARBA00004370"/>
    </source>
</evidence>
<comment type="subcellular location">
    <subcellularLocation>
        <location evidence="1">Membrane</location>
    </subcellularLocation>
</comment>
<dbReference type="Pfam" id="PF01757">
    <property type="entry name" value="Acyl_transf_3"/>
    <property type="match status" value="1"/>
</dbReference>
<comment type="similarity">
    <text evidence="2">Belongs to the acyltransferase 3 family.</text>
</comment>
<evidence type="ECO:0000256" key="3">
    <source>
        <dbReference type="SAM" id="Phobius"/>
    </source>
</evidence>
<evidence type="ECO:0000313" key="6">
    <source>
        <dbReference type="Proteomes" id="UP000294746"/>
    </source>
</evidence>
<feature type="transmembrane region" description="Helical" evidence="3">
    <location>
        <begin position="185"/>
        <end position="202"/>
    </location>
</feature>
<dbReference type="GO" id="GO:0016747">
    <property type="term" value="F:acyltransferase activity, transferring groups other than amino-acyl groups"/>
    <property type="evidence" value="ECO:0007669"/>
    <property type="project" value="InterPro"/>
</dbReference>
<organism evidence="5 6">
    <name type="scientific">Baia soyae</name>
    <dbReference type="NCBI Taxonomy" id="1544746"/>
    <lineage>
        <taxon>Bacteria</taxon>
        <taxon>Bacillati</taxon>
        <taxon>Bacillota</taxon>
        <taxon>Bacilli</taxon>
        <taxon>Bacillales</taxon>
        <taxon>Thermoactinomycetaceae</taxon>
        <taxon>Baia</taxon>
    </lineage>
</organism>
<gene>
    <name evidence="5" type="ORF">EDD57_1652</name>
</gene>
<dbReference type="RefSeq" id="WP_131849993.1">
    <property type="nucleotide sequence ID" value="NZ_SLXV01000065.1"/>
</dbReference>
<protein>
    <submittedName>
        <fullName evidence="5">Peptidoglycan/LPS O-acetylase OafA/YrhL</fullName>
    </submittedName>
</protein>
<feature type="transmembrane region" description="Helical" evidence="3">
    <location>
        <begin position="51"/>
        <end position="78"/>
    </location>
</feature>
<keyword evidence="3" id="KW-1133">Transmembrane helix</keyword>
<feature type="transmembrane region" description="Helical" evidence="3">
    <location>
        <begin position="208"/>
        <end position="224"/>
    </location>
</feature>
<evidence type="ECO:0000313" key="5">
    <source>
        <dbReference type="EMBL" id="TCP61047.1"/>
    </source>
</evidence>
<dbReference type="InterPro" id="IPR050879">
    <property type="entry name" value="Acyltransferase_3"/>
</dbReference>
<feature type="transmembrane region" description="Helical" evidence="3">
    <location>
        <begin position="236"/>
        <end position="258"/>
    </location>
</feature>
<feature type="transmembrane region" description="Helical" evidence="3">
    <location>
        <begin position="270"/>
        <end position="287"/>
    </location>
</feature>
<dbReference type="InterPro" id="IPR002656">
    <property type="entry name" value="Acyl_transf_3_dom"/>
</dbReference>
<feature type="transmembrane region" description="Helical" evidence="3">
    <location>
        <begin position="98"/>
        <end position="117"/>
    </location>
</feature>